<feature type="domain" description="Sulfatase N-terminal" evidence="2">
    <location>
        <begin position="255"/>
        <end position="529"/>
    </location>
</feature>
<accession>A0ABW5Z5M6</accession>
<feature type="domain" description="Inner membrane protein YejM N-terminal" evidence="3">
    <location>
        <begin position="16"/>
        <end position="246"/>
    </location>
</feature>
<dbReference type="InterPro" id="IPR052701">
    <property type="entry name" value="GAG_Ulvan_Degrading_Sulfatases"/>
</dbReference>
<dbReference type="InterPro" id="IPR012159">
    <property type="entry name" value="YejM-like"/>
</dbReference>
<dbReference type="CDD" id="cd16148">
    <property type="entry name" value="sulfatase_like"/>
    <property type="match status" value="1"/>
</dbReference>
<reference evidence="5" key="1">
    <citation type="journal article" date="2019" name="Int. J. Syst. Evol. Microbiol.">
        <title>The Global Catalogue of Microorganisms (GCM) 10K type strain sequencing project: providing services to taxonomists for standard genome sequencing and annotation.</title>
        <authorList>
            <consortium name="The Broad Institute Genomics Platform"/>
            <consortium name="The Broad Institute Genome Sequencing Center for Infectious Disease"/>
            <person name="Wu L."/>
            <person name="Ma J."/>
        </authorList>
    </citation>
    <scope>NUCLEOTIDE SEQUENCE [LARGE SCALE GENOMIC DNA]</scope>
    <source>
        <strain evidence="5">KCTC 52644</strain>
    </source>
</reference>
<feature type="transmembrane region" description="Helical" evidence="1">
    <location>
        <begin position="131"/>
        <end position="151"/>
    </location>
</feature>
<feature type="transmembrane region" description="Helical" evidence="1">
    <location>
        <begin position="163"/>
        <end position="185"/>
    </location>
</feature>
<keyword evidence="1" id="KW-1133">Transmembrane helix</keyword>
<evidence type="ECO:0000256" key="1">
    <source>
        <dbReference type="SAM" id="Phobius"/>
    </source>
</evidence>
<dbReference type="Pfam" id="PF11893">
    <property type="entry name" value="DUF3413"/>
    <property type="match status" value="1"/>
</dbReference>
<comment type="caution">
    <text evidence="4">The sequence shown here is derived from an EMBL/GenBank/DDBJ whole genome shotgun (WGS) entry which is preliminary data.</text>
</comment>
<feature type="transmembrane region" description="Helical" evidence="1">
    <location>
        <begin position="12"/>
        <end position="32"/>
    </location>
</feature>
<keyword evidence="5" id="KW-1185">Reference proteome</keyword>
<dbReference type="EMBL" id="JBHUOL010000010">
    <property type="protein sequence ID" value="MFD2908049.1"/>
    <property type="molecule type" value="Genomic_DNA"/>
</dbReference>
<dbReference type="RefSeq" id="WP_379805105.1">
    <property type="nucleotide sequence ID" value="NZ_JBHUOL010000010.1"/>
</dbReference>
<evidence type="ECO:0000259" key="2">
    <source>
        <dbReference type="Pfam" id="PF00884"/>
    </source>
</evidence>
<name>A0ABW5Z5M6_9FLAO</name>
<sequence>MKSINYAFLKQLYLQFVLNFFVVLIIALPYLSYIENDNEIKAKIYFYATTLSHFFFLAALPLLVAMLIYLISRSIKLSSIIFMTLMIIMLVVLKIDANIFTQFRYHLSPIVFSLLFGKRASDIFQFSSSNVITGVLFIVGLILMQLLFFYVAKKIIARKNKFYIKKTLAFFLICLLYSHAMFAWADVNFYRPILQYKNVYPAFFPLTAEGFMTKLGLVDEELIKKNKKISQNQTQNSVQYPLKPITSIPVENKKDILFIIIDSWRFDCLTDEITPNVNKFAAQSQLFHNHNSGSNMTTGGIFSLFYGIPATYFDSFTGIEKSPVFIDELQKQNYEIGVFSSSTIENPPFDRNVFIKLKDIRLFSDGVSPSERDLDVTKDWMAFDKKRDLSKPSFSFLFYDAAHGFDYPDSYNIPFKPSLAEVDFLDLNDSYDAKPLINRYKNALHFIDNEVGKVIEHLKSQNKLENTIIVITGDHGQEFNDNKKGYWQHGGNFSKFQIQVPMIIYDASKEAKQYNHLTLHYDIVPSLMKNYLGTTTNIGDFSVGQNIFESKKRDWFVCGYNQKYSVIEQNKITNIYTSGLFDITDLKLNILNHDLNYDVIEHAFADTNKFYIKKK</sequence>
<dbReference type="Proteomes" id="UP001597549">
    <property type="component" value="Unassembled WGS sequence"/>
</dbReference>
<dbReference type="InterPro" id="IPR000917">
    <property type="entry name" value="Sulfatase_N"/>
</dbReference>
<evidence type="ECO:0000259" key="3">
    <source>
        <dbReference type="Pfam" id="PF11893"/>
    </source>
</evidence>
<dbReference type="InterPro" id="IPR024588">
    <property type="entry name" value="YejM_N"/>
</dbReference>
<keyword evidence="1" id="KW-0812">Transmembrane</keyword>
<dbReference type="InterPro" id="IPR017850">
    <property type="entry name" value="Alkaline_phosphatase_core_sf"/>
</dbReference>
<gene>
    <name evidence="4" type="ORF">ACFSX9_04800</name>
</gene>
<proteinExistence type="predicted"/>
<evidence type="ECO:0000313" key="5">
    <source>
        <dbReference type="Proteomes" id="UP001597549"/>
    </source>
</evidence>
<feature type="transmembrane region" description="Helical" evidence="1">
    <location>
        <begin position="77"/>
        <end position="95"/>
    </location>
</feature>
<dbReference type="PIRSF" id="PIRSF004950">
    <property type="entry name" value="Mmb_sulf_HI0842"/>
    <property type="match status" value="1"/>
</dbReference>
<dbReference type="Pfam" id="PF00884">
    <property type="entry name" value="Sulfatase"/>
    <property type="match status" value="1"/>
</dbReference>
<organism evidence="4 5">
    <name type="scientific">Flavobacterium ardleyense</name>
    <dbReference type="NCBI Taxonomy" id="2038737"/>
    <lineage>
        <taxon>Bacteria</taxon>
        <taxon>Pseudomonadati</taxon>
        <taxon>Bacteroidota</taxon>
        <taxon>Flavobacteriia</taxon>
        <taxon>Flavobacteriales</taxon>
        <taxon>Flavobacteriaceae</taxon>
        <taxon>Flavobacterium</taxon>
    </lineage>
</organism>
<dbReference type="PANTHER" id="PTHR43751">
    <property type="entry name" value="SULFATASE"/>
    <property type="match status" value="1"/>
</dbReference>
<dbReference type="Gene3D" id="3.40.720.10">
    <property type="entry name" value="Alkaline Phosphatase, subunit A"/>
    <property type="match status" value="1"/>
</dbReference>
<protein>
    <submittedName>
        <fullName evidence="4">DUF3413 domain-containing protein</fullName>
    </submittedName>
</protein>
<feature type="transmembrane region" description="Helical" evidence="1">
    <location>
        <begin position="44"/>
        <end position="70"/>
    </location>
</feature>
<evidence type="ECO:0000313" key="4">
    <source>
        <dbReference type="EMBL" id="MFD2908049.1"/>
    </source>
</evidence>
<dbReference type="SUPFAM" id="SSF53649">
    <property type="entry name" value="Alkaline phosphatase-like"/>
    <property type="match status" value="1"/>
</dbReference>
<keyword evidence="1" id="KW-0472">Membrane</keyword>
<dbReference type="PANTHER" id="PTHR43751:SF3">
    <property type="entry name" value="SULFATASE N-TERMINAL DOMAIN-CONTAINING PROTEIN"/>
    <property type="match status" value="1"/>
</dbReference>